<gene>
    <name evidence="2" type="primary">LOC100281380</name>
</gene>
<accession>A0A804NSL9</accession>
<dbReference type="Gramene" id="Zm00001eb183190_T001">
    <property type="protein sequence ID" value="Zm00001eb183190_P001"/>
    <property type="gene ID" value="Zm00001eb183190"/>
</dbReference>
<dbReference type="EnsemblPlants" id="Zm00001eb183190_T004">
    <property type="protein sequence ID" value="Zm00001eb183190_P004"/>
    <property type="gene ID" value="Zm00001eb183190"/>
</dbReference>
<reference evidence="3" key="1">
    <citation type="journal article" date="2009" name="Science">
        <title>The B73 maize genome: complexity, diversity, and dynamics.</title>
        <authorList>
            <person name="Schnable P.S."/>
            <person name="Ware D."/>
            <person name="Fulton R.S."/>
            <person name="Stein J.C."/>
            <person name="Wei F."/>
            <person name="Pasternak S."/>
            <person name="Liang C."/>
            <person name="Zhang J."/>
            <person name="Fulton L."/>
            <person name="Graves T.A."/>
            <person name="Minx P."/>
            <person name="Reily A.D."/>
            <person name="Courtney L."/>
            <person name="Kruchowski S.S."/>
            <person name="Tomlinson C."/>
            <person name="Strong C."/>
            <person name="Delehaunty K."/>
            <person name="Fronick C."/>
            <person name="Courtney B."/>
            <person name="Rock S.M."/>
            <person name="Belter E."/>
            <person name="Du F."/>
            <person name="Kim K."/>
            <person name="Abbott R.M."/>
            <person name="Cotton M."/>
            <person name="Levy A."/>
            <person name="Marchetto P."/>
            <person name="Ochoa K."/>
            <person name="Jackson S.M."/>
            <person name="Gillam B."/>
            <person name="Chen W."/>
            <person name="Yan L."/>
            <person name="Higginbotham J."/>
            <person name="Cardenas M."/>
            <person name="Waligorski J."/>
            <person name="Applebaum E."/>
            <person name="Phelps L."/>
            <person name="Falcone J."/>
            <person name="Kanchi K."/>
            <person name="Thane T."/>
            <person name="Scimone A."/>
            <person name="Thane N."/>
            <person name="Henke J."/>
            <person name="Wang T."/>
            <person name="Ruppert J."/>
            <person name="Shah N."/>
            <person name="Rotter K."/>
            <person name="Hodges J."/>
            <person name="Ingenthron E."/>
            <person name="Cordes M."/>
            <person name="Kohlberg S."/>
            <person name="Sgro J."/>
            <person name="Delgado B."/>
            <person name="Mead K."/>
            <person name="Chinwalla A."/>
            <person name="Leonard S."/>
            <person name="Crouse K."/>
            <person name="Collura K."/>
            <person name="Kudrna D."/>
            <person name="Currie J."/>
            <person name="He R."/>
            <person name="Angelova A."/>
            <person name="Rajasekar S."/>
            <person name="Mueller T."/>
            <person name="Lomeli R."/>
            <person name="Scara G."/>
            <person name="Ko A."/>
            <person name="Delaney K."/>
            <person name="Wissotski M."/>
            <person name="Lopez G."/>
            <person name="Campos D."/>
            <person name="Braidotti M."/>
            <person name="Ashley E."/>
            <person name="Golser W."/>
            <person name="Kim H."/>
            <person name="Lee S."/>
            <person name="Lin J."/>
            <person name="Dujmic Z."/>
            <person name="Kim W."/>
            <person name="Talag J."/>
            <person name="Zuccolo A."/>
            <person name="Fan C."/>
            <person name="Sebastian A."/>
            <person name="Kramer M."/>
            <person name="Spiegel L."/>
            <person name="Nascimento L."/>
            <person name="Zutavern T."/>
            <person name="Miller B."/>
            <person name="Ambroise C."/>
            <person name="Muller S."/>
            <person name="Spooner W."/>
            <person name="Narechania A."/>
            <person name="Ren L."/>
            <person name="Wei S."/>
            <person name="Kumari S."/>
            <person name="Faga B."/>
            <person name="Levy M.J."/>
            <person name="McMahan L."/>
            <person name="Van Buren P."/>
            <person name="Vaughn M.W."/>
            <person name="Ying K."/>
            <person name="Yeh C.-T."/>
            <person name="Emrich S.J."/>
            <person name="Jia Y."/>
            <person name="Kalyanaraman A."/>
            <person name="Hsia A.-P."/>
            <person name="Barbazuk W.B."/>
            <person name="Baucom R.S."/>
            <person name="Brutnell T.P."/>
            <person name="Carpita N.C."/>
            <person name="Chaparro C."/>
            <person name="Chia J.-M."/>
            <person name="Deragon J.-M."/>
            <person name="Estill J.C."/>
            <person name="Fu Y."/>
            <person name="Jeddeloh J.A."/>
            <person name="Han Y."/>
            <person name="Lee H."/>
            <person name="Li P."/>
            <person name="Lisch D.R."/>
            <person name="Liu S."/>
            <person name="Liu Z."/>
            <person name="Nagel D.H."/>
            <person name="McCann M.C."/>
            <person name="SanMiguel P."/>
            <person name="Myers A.M."/>
            <person name="Nettleton D."/>
            <person name="Nguyen J."/>
            <person name="Penning B.W."/>
            <person name="Ponnala L."/>
            <person name="Schneider K.L."/>
            <person name="Schwartz D.C."/>
            <person name="Sharma A."/>
            <person name="Soderlund C."/>
            <person name="Springer N.M."/>
            <person name="Sun Q."/>
            <person name="Wang H."/>
            <person name="Waterman M."/>
            <person name="Westerman R."/>
            <person name="Wolfgruber T.K."/>
            <person name="Yang L."/>
            <person name="Yu Y."/>
            <person name="Zhang L."/>
            <person name="Zhou S."/>
            <person name="Zhu Q."/>
            <person name="Bennetzen J.L."/>
            <person name="Dawe R.K."/>
            <person name="Jiang J."/>
            <person name="Jiang N."/>
            <person name="Presting G.G."/>
            <person name="Wessler S.R."/>
            <person name="Aluru S."/>
            <person name="Martienssen R.A."/>
            <person name="Clifton S.W."/>
            <person name="McCombie W.R."/>
            <person name="Wing R.A."/>
            <person name="Wilson R.K."/>
        </authorList>
    </citation>
    <scope>NUCLEOTIDE SEQUENCE [LARGE SCALE GENOMIC DNA]</scope>
    <source>
        <strain evidence="3">cv. B73</strain>
    </source>
</reference>
<evidence type="ECO:0000313" key="3">
    <source>
        <dbReference type="Proteomes" id="UP000007305"/>
    </source>
</evidence>
<dbReference type="EnsemblPlants" id="Zm00001eb183190_T001">
    <property type="protein sequence ID" value="Zm00001eb183190_P001"/>
    <property type="gene ID" value="Zm00001eb183190"/>
</dbReference>
<feature type="compositionally biased region" description="Basic and acidic residues" evidence="1">
    <location>
        <begin position="53"/>
        <end position="65"/>
    </location>
</feature>
<dbReference type="Gramene" id="Zm00001eb183190_T006">
    <property type="protein sequence ID" value="Zm00001eb183190_P006"/>
    <property type="gene ID" value="Zm00001eb183190"/>
</dbReference>
<reference evidence="2" key="2">
    <citation type="submission" date="2019-07" db="EMBL/GenBank/DDBJ databases">
        <authorList>
            <person name="Seetharam A."/>
            <person name="Woodhouse M."/>
            <person name="Cannon E."/>
        </authorList>
    </citation>
    <scope>NUCLEOTIDE SEQUENCE [LARGE SCALE GENOMIC DNA]</scope>
    <source>
        <strain evidence="2">cv. B73</strain>
    </source>
</reference>
<dbReference type="Gramene" id="Zm00001eb183190_T004">
    <property type="protein sequence ID" value="Zm00001eb183190_P004"/>
    <property type="gene ID" value="Zm00001eb183190"/>
</dbReference>
<feature type="compositionally biased region" description="Basic and acidic residues" evidence="1">
    <location>
        <begin position="264"/>
        <end position="275"/>
    </location>
</feature>
<proteinExistence type="predicted"/>
<dbReference type="AlphaFoldDB" id="A0A804NSL9"/>
<dbReference type="EnsemblPlants" id="Zm00001eb183190_T005">
    <property type="protein sequence ID" value="Zm00001eb183190_P005"/>
    <property type="gene ID" value="Zm00001eb183190"/>
</dbReference>
<dbReference type="Gramene" id="Zm00001eb183190_T005">
    <property type="protein sequence ID" value="Zm00001eb183190_P005"/>
    <property type="gene ID" value="Zm00001eb183190"/>
</dbReference>
<evidence type="ECO:0000313" key="2">
    <source>
        <dbReference type="EnsemblPlants" id="Zm00001eb183190_P001"/>
    </source>
</evidence>
<feature type="region of interest" description="Disordered" evidence="1">
    <location>
        <begin position="19"/>
        <end position="97"/>
    </location>
</feature>
<feature type="compositionally biased region" description="Low complexity" evidence="1">
    <location>
        <begin position="232"/>
        <end position="246"/>
    </location>
</feature>
<keyword evidence="3" id="KW-1185">Reference proteome</keyword>
<protein>
    <submittedName>
        <fullName evidence="2">Uncharacterized protein</fullName>
    </submittedName>
</protein>
<feature type="compositionally biased region" description="Low complexity" evidence="1">
    <location>
        <begin position="86"/>
        <end position="97"/>
    </location>
</feature>
<sequence length="364" mass="39328">MGPAIPGDDGREGVVLLLRQGPQVPDGAEDEPGHRVRILEGDGQGQGDLQEQGPRRHEEDARLLHGEGAQGRQDRLGHARVPPPRQARQQQPPHAVVGQSWRVKGRVGAVQGVQEEHRAAAVSGQEVVGRVHGDDGGGGRRGTAVHVHGGRPHRVRAASADGRVRRWRRQHGGGVHRAAGATGTTRDLLLQRAGGPVLPEPTLPPPLHVAAPPGEHGAGAGAGAVRRRRGHGAPAPAGGRRVVQQAGRGGAAERRRVAGHRRHLGGEREPRRDLLDAAPHNGPRGGLLLGLLNFPPHLFFSAIAKNWIRISHWIGNWDCNCAVEYYYMQNGAKKKQKVVNEVCVYIYMRARLCSRYYPATKLYL</sequence>
<evidence type="ECO:0000256" key="1">
    <source>
        <dbReference type="SAM" id="MobiDB-lite"/>
    </source>
</evidence>
<feature type="compositionally biased region" description="Pro residues" evidence="1">
    <location>
        <begin position="198"/>
        <end position="207"/>
    </location>
</feature>
<feature type="compositionally biased region" description="Basic and acidic residues" evidence="1">
    <location>
        <begin position="31"/>
        <end position="40"/>
    </location>
</feature>
<organism evidence="2 3">
    <name type="scientific">Zea mays</name>
    <name type="common">Maize</name>
    <dbReference type="NCBI Taxonomy" id="4577"/>
    <lineage>
        <taxon>Eukaryota</taxon>
        <taxon>Viridiplantae</taxon>
        <taxon>Streptophyta</taxon>
        <taxon>Embryophyta</taxon>
        <taxon>Tracheophyta</taxon>
        <taxon>Spermatophyta</taxon>
        <taxon>Magnoliopsida</taxon>
        <taxon>Liliopsida</taxon>
        <taxon>Poales</taxon>
        <taxon>Poaceae</taxon>
        <taxon>PACMAD clade</taxon>
        <taxon>Panicoideae</taxon>
        <taxon>Andropogonodae</taxon>
        <taxon>Andropogoneae</taxon>
        <taxon>Tripsacinae</taxon>
        <taxon>Zea</taxon>
    </lineage>
</organism>
<reference evidence="2" key="3">
    <citation type="submission" date="2021-05" db="UniProtKB">
        <authorList>
            <consortium name="EnsemblPlants"/>
        </authorList>
    </citation>
    <scope>IDENTIFICATION</scope>
    <source>
        <strain evidence="2">cv. B73</strain>
    </source>
</reference>
<dbReference type="Proteomes" id="UP000007305">
    <property type="component" value="Chromosome 4"/>
</dbReference>
<feature type="region of interest" description="Disordered" evidence="1">
    <location>
        <begin position="194"/>
        <end position="278"/>
    </location>
</feature>
<dbReference type="EnsemblPlants" id="Zm00001eb183190_T006">
    <property type="protein sequence ID" value="Zm00001eb183190_P006"/>
    <property type="gene ID" value="Zm00001eb183190"/>
</dbReference>
<dbReference type="OrthoDB" id="1424968at2759"/>
<name>A0A804NSL9_MAIZE</name>